<keyword evidence="6 12" id="KW-0472">Membrane</keyword>
<comment type="subcellular location">
    <subcellularLocation>
        <location evidence="1">Cell membrane</location>
        <topology evidence="1">Multi-pass membrane protein</topology>
    </subcellularLocation>
</comment>
<feature type="transmembrane region" description="Helical" evidence="12">
    <location>
        <begin position="335"/>
        <end position="356"/>
    </location>
</feature>
<evidence type="ECO:0000256" key="12">
    <source>
        <dbReference type="SAM" id="Phobius"/>
    </source>
</evidence>
<feature type="domain" description="G-protein coupled receptors family 1 profile" evidence="13">
    <location>
        <begin position="25"/>
        <end position="528"/>
    </location>
</feature>
<keyword evidence="8 10" id="KW-0675">Receptor</keyword>
<feature type="transmembrane region" description="Helical" evidence="12">
    <location>
        <begin position="87"/>
        <end position="106"/>
    </location>
</feature>
<evidence type="ECO:0000256" key="3">
    <source>
        <dbReference type="ARBA" id="ARBA00022692"/>
    </source>
</evidence>
<reference evidence="15" key="1">
    <citation type="submission" date="2017-02" db="UniProtKB">
        <authorList>
            <consortium name="WormBaseParasite"/>
        </authorList>
    </citation>
    <scope>IDENTIFICATION</scope>
</reference>
<sequence>MYLSVSSENIRFLLTKAFVDFVFAETSANFLTVACDRKLRILTTNKFIASLAISDLLIGIVVMPLSLYAKLRSDTWVLGEQWCTFHLMSAIFSTTASIVHLVAISLDRYFAIMFPTEYQRHSISTSALPYVIMIWTMSLAVSSTLFLSKPLDSHGICWVEDPQYLVLSSFLSFFLPGAIVVYLYVKIFQKLRKHKLFMFGTTGLLGKRKSGGKTGDKNRTLPEVIIEEVKSRRGSRLSQVSESRKNSGAGTLTKPERSPSQPEMHQIPVVQQRWRSPTICAETLEHDRKMASKKCVNIVDDPPSMEITITDSPVALSDFNSSTNGNKMLHNNSHYFATMITIVVFSGSAVTDSVVITTDPQITFRKKIILAHLLFQYFIILFYGFCRRVSMNSFNSSLTESDSAGDVDSRRSSTWSAARATILVGQLGCAIQGALPGKLKRIATQVTRAVRQKRRESMAMRRESRATRVVAAILIAFLICWIPYFCVSVYRGICTGLQIPFDKRFHAQLFVATSWLGYTHSCFNPIIYTSLNKNFRRRFRELLCLRSKDLMCF</sequence>
<dbReference type="InterPro" id="IPR017452">
    <property type="entry name" value="GPCR_Rhodpsn_7TM"/>
</dbReference>
<dbReference type="SUPFAM" id="SSF81321">
    <property type="entry name" value="Family A G protein-coupled receptor-like"/>
    <property type="match status" value="1"/>
</dbReference>
<evidence type="ECO:0000256" key="2">
    <source>
        <dbReference type="ARBA" id="ARBA00022475"/>
    </source>
</evidence>
<dbReference type="PRINTS" id="PR00237">
    <property type="entry name" value="GPCRRHODOPSN"/>
</dbReference>
<feature type="transmembrane region" description="Helical" evidence="12">
    <location>
        <begin position="368"/>
        <end position="386"/>
    </location>
</feature>
<dbReference type="GO" id="GO:0005886">
    <property type="term" value="C:plasma membrane"/>
    <property type="evidence" value="ECO:0007669"/>
    <property type="project" value="UniProtKB-SubCell"/>
</dbReference>
<dbReference type="Proteomes" id="UP000046393">
    <property type="component" value="Unplaced"/>
</dbReference>
<evidence type="ECO:0000256" key="10">
    <source>
        <dbReference type="RuleBase" id="RU000688"/>
    </source>
</evidence>
<name>A0A0N5AK73_9BILA</name>
<evidence type="ECO:0000256" key="1">
    <source>
        <dbReference type="ARBA" id="ARBA00004651"/>
    </source>
</evidence>
<evidence type="ECO:0000256" key="9">
    <source>
        <dbReference type="ARBA" id="ARBA00023224"/>
    </source>
</evidence>
<feature type="transmembrane region" description="Helical" evidence="12">
    <location>
        <begin position="47"/>
        <end position="67"/>
    </location>
</feature>
<dbReference type="WBParaSite" id="SMUV_0000488301-mRNA-1">
    <property type="protein sequence ID" value="SMUV_0000488301-mRNA-1"/>
    <property type="gene ID" value="SMUV_0000488301"/>
</dbReference>
<dbReference type="PANTHER" id="PTHR24248">
    <property type="entry name" value="ADRENERGIC RECEPTOR-RELATED G-PROTEIN COUPLED RECEPTOR"/>
    <property type="match status" value="1"/>
</dbReference>
<keyword evidence="4 12" id="KW-1133">Transmembrane helix</keyword>
<feature type="region of interest" description="Disordered" evidence="11">
    <location>
        <begin position="232"/>
        <end position="265"/>
    </location>
</feature>
<feature type="transmembrane region" description="Helical" evidence="12">
    <location>
        <begin position="510"/>
        <end position="531"/>
    </location>
</feature>
<keyword evidence="9 10" id="KW-0807">Transducer</keyword>
<evidence type="ECO:0000256" key="7">
    <source>
        <dbReference type="ARBA" id="ARBA00023157"/>
    </source>
</evidence>
<dbReference type="PROSITE" id="PS00237">
    <property type="entry name" value="G_PROTEIN_RECEP_F1_1"/>
    <property type="match status" value="1"/>
</dbReference>
<keyword evidence="7" id="KW-1015">Disulfide bond</keyword>
<keyword evidence="14" id="KW-1185">Reference proteome</keyword>
<dbReference type="PROSITE" id="PS50262">
    <property type="entry name" value="G_PROTEIN_RECEP_F1_2"/>
    <property type="match status" value="1"/>
</dbReference>
<evidence type="ECO:0000256" key="11">
    <source>
        <dbReference type="SAM" id="MobiDB-lite"/>
    </source>
</evidence>
<evidence type="ECO:0000313" key="15">
    <source>
        <dbReference type="WBParaSite" id="SMUV_0000488301-mRNA-1"/>
    </source>
</evidence>
<accession>A0A0N5AK73</accession>
<dbReference type="Gene3D" id="1.20.1070.10">
    <property type="entry name" value="Rhodopsin 7-helix transmembrane proteins"/>
    <property type="match status" value="2"/>
</dbReference>
<feature type="transmembrane region" description="Helical" evidence="12">
    <location>
        <begin position="127"/>
        <end position="146"/>
    </location>
</feature>
<dbReference type="PANTHER" id="PTHR24248:SF125">
    <property type="entry name" value="DOPAMINE D2-LIKE RECEPTOR"/>
    <property type="match status" value="1"/>
</dbReference>
<comment type="similarity">
    <text evidence="10">Belongs to the G-protein coupled receptor 1 family.</text>
</comment>
<feature type="compositionally biased region" description="Polar residues" evidence="11">
    <location>
        <begin position="236"/>
        <end position="250"/>
    </location>
</feature>
<evidence type="ECO:0000313" key="14">
    <source>
        <dbReference type="Proteomes" id="UP000046393"/>
    </source>
</evidence>
<evidence type="ECO:0000256" key="8">
    <source>
        <dbReference type="ARBA" id="ARBA00023170"/>
    </source>
</evidence>
<feature type="transmembrane region" description="Helical" evidence="12">
    <location>
        <begin position="469"/>
        <end position="490"/>
    </location>
</feature>
<dbReference type="Pfam" id="PF00001">
    <property type="entry name" value="7tm_1"/>
    <property type="match status" value="1"/>
</dbReference>
<organism evidence="14 15">
    <name type="scientific">Syphacia muris</name>
    <dbReference type="NCBI Taxonomy" id="451379"/>
    <lineage>
        <taxon>Eukaryota</taxon>
        <taxon>Metazoa</taxon>
        <taxon>Ecdysozoa</taxon>
        <taxon>Nematoda</taxon>
        <taxon>Chromadorea</taxon>
        <taxon>Rhabditida</taxon>
        <taxon>Spirurina</taxon>
        <taxon>Oxyuridomorpha</taxon>
        <taxon>Oxyuroidea</taxon>
        <taxon>Oxyuridae</taxon>
        <taxon>Syphacia</taxon>
    </lineage>
</organism>
<dbReference type="InterPro" id="IPR000276">
    <property type="entry name" value="GPCR_Rhodpsn"/>
</dbReference>
<protein>
    <submittedName>
        <fullName evidence="15">G_PROTEIN_RECEP_F1_2 domain-containing protein</fullName>
    </submittedName>
</protein>
<dbReference type="AlphaFoldDB" id="A0A0N5AK73"/>
<dbReference type="STRING" id="451379.A0A0N5AK73"/>
<feature type="transmembrane region" description="Helical" evidence="12">
    <location>
        <begin position="166"/>
        <end position="185"/>
    </location>
</feature>
<evidence type="ECO:0000256" key="5">
    <source>
        <dbReference type="ARBA" id="ARBA00023040"/>
    </source>
</evidence>
<keyword evidence="5 10" id="KW-0297">G-protein coupled receptor</keyword>
<keyword evidence="3 10" id="KW-0812">Transmembrane</keyword>
<keyword evidence="2" id="KW-1003">Cell membrane</keyword>
<dbReference type="GO" id="GO:0004930">
    <property type="term" value="F:G protein-coupled receptor activity"/>
    <property type="evidence" value="ECO:0007669"/>
    <property type="project" value="UniProtKB-KW"/>
</dbReference>
<evidence type="ECO:0000259" key="13">
    <source>
        <dbReference type="PROSITE" id="PS50262"/>
    </source>
</evidence>
<proteinExistence type="inferred from homology"/>
<evidence type="ECO:0000256" key="6">
    <source>
        <dbReference type="ARBA" id="ARBA00023136"/>
    </source>
</evidence>
<evidence type="ECO:0000256" key="4">
    <source>
        <dbReference type="ARBA" id="ARBA00022989"/>
    </source>
</evidence>